<proteinExistence type="predicted"/>
<dbReference type="InterPro" id="IPR011990">
    <property type="entry name" value="TPR-like_helical_dom_sf"/>
</dbReference>
<comment type="caution">
    <text evidence="1">The sequence shown here is derived from an EMBL/GenBank/DDBJ whole genome shotgun (WGS) entry which is preliminary data.</text>
</comment>
<dbReference type="SUPFAM" id="SSF48452">
    <property type="entry name" value="TPR-like"/>
    <property type="match status" value="1"/>
</dbReference>
<gene>
    <name evidence="1" type="ORF">DN069_20370</name>
</gene>
<name>A0A2X0IGX0_9ACTN</name>
<organism evidence="1 2">
    <name type="scientific">Streptacidiphilus pinicola</name>
    <dbReference type="NCBI Taxonomy" id="2219663"/>
    <lineage>
        <taxon>Bacteria</taxon>
        <taxon>Bacillati</taxon>
        <taxon>Actinomycetota</taxon>
        <taxon>Actinomycetes</taxon>
        <taxon>Kitasatosporales</taxon>
        <taxon>Streptomycetaceae</taxon>
        <taxon>Streptacidiphilus</taxon>
    </lineage>
</organism>
<dbReference type="EMBL" id="QKYN01000077">
    <property type="protein sequence ID" value="RAG83797.1"/>
    <property type="molecule type" value="Genomic_DNA"/>
</dbReference>
<dbReference type="RefSeq" id="WP_111502831.1">
    <property type="nucleotide sequence ID" value="NZ_QKYN01000077.1"/>
</dbReference>
<keyword evidence="2" id="KW-1185">Reference proteome</keyword>
<dbReference type="Proteomes" id="UP000248889">
    <property type="component" value="Unassembled WGS sequence"/>
</dbReference>
<dbReference type="OrthoDB" id="3323621at2"/>
<protein>
    <recommendedName>
        <fullName evidence="3">Transcriptional regulator</fullName>
    </recommendedName>
</protein>
<evidence type="ECO:0000313" key="1">
    <source>
        <dbReference type="EMBL" id="RAG83797.1"/>
    </source>
</evidence>
<evidence type="ECO:0000313" key="2">
    <source>
        <dbReference type="Proteomes" id="UP000248889"/>
    </source>
</evidence>
<dbReference type="AlphaFoldDB" id="A0A2X0IGX0"/>
<accession>A0A2X0IGX0</accession>
<evidence type="ECO:0008006" key="3">
    <source>
        <dbReference type="Google" id="ProtNLM"/>
    </source>
</evidence>
<reference evidence="1 2" key="1">
    <citation type="submission" date="2018-06" db="EMBL/GenBank/DDBJ databases">
        <title>Streptacidiphilus pinicola sp. nov., isolated from pine grove soil.</title>
        <authorList>
            <person name="Roh S.G."/>
            <person name="Park S."/>
            <person name="Kim M.-K."/>
            <person name="Yun B.-R."/>
            <person name="Park J."/>
            <person name="Kim M.J."/>
            <person name="Kim Y.S."/>
            <person name="Kim S.B."/>
        </authorList>
    </citation>
    <scope>NUCLEOTIDE SEQUENCE [LARGE SCALE GENOMIC DNA]</scope>
    <source>
        <strain evidence="1 2">MMS16-CNU450</strain>
    </source>
</reference>
<sequence>MATLAEYLDRLGWSAERLGREVNREAGLHTVSRKAPYAWLKGAKPRGAVPEIVTAILSTKLGEAVTVPMLWPRPEPTVEPAALSSHYGPWTGGSLWSGPLHVFNAASDSASTLPGLPGYALTAPVLDWLTVEPVEIQGRVVGRQPVTPEMTYVLSDRVAQLRRLDDVQGGPLVLDWVTDDLRRAATLARDGSYDADTGQRLHQILAELAQLAGWLACDQDLTGLGQRYLLTGLRAAHAAGDAALGANIVSCLSYQAAWAGEHGAALSLIRAARKGADRPGHGSVHALLATRQARVHAQLADETACARALDDASAAYADGSPSDAPAWAYWVTPAVLAADAGRAWLELGRSDRAEAHLVRGLNLFGQDQPRNRMLHNASLAEARLGLGDLEGAADAACQALDLGERLISGRAKARLRTLQTRFERVDSRRAHEVVDRAHHILRSS</sequence>